<feature type="modified residue" description="N6-(pyridoxal phosphate)lysine" evidence="9">
    <location>
        <position position="264"/>
    </location>
</feature>
<keyword evidence="6 9" id="KW-0093">Biotin biosynthesis</keyword>
<dbReference type="SUPFAM" id="SSF53383">
    <property type="entry name" value="PLP-dependent transferases"/>
    <property type="match status" value="1"/>
</dbReference>
<dbReference type="InterPro" id="IPR005814">
    <property type="entry name" value="Aminotrans_3"/>
</dbReference>
<dbReference type="GO" id="GO:0030170">
    <property type="term" value="F:pyridoxal phosphate binding"/>
    <property type="evidence" value="ECO:0007669"/>
    <property type="project" value="UniProtKB-UniRule"/>
</dbReference>
<dbReference type="GO" id="GO:0004015">
    <property type="term" value="F:adenosylmethionine-8-amino-7-oxononanoate transaminase activity"/>
    <property type="evidence" value="ECO:0007669"/>
    <property type="project" value="UniProtKB-UniRule"/>
</dbReference>
<keyword evidence="7 9" id="KW-0663">Pyridoxal phosphate</keyword>
<comment type="catalytic activity">
    <reaction evidence="8 9">
        <text>(8S)-8-amino-7-oxononanoate + S-adenosyl-L-methionine = S-adenosyl-4-methylsulfanyl-2-oxobutanoate + (7R,8S)-7,8-diammoniononanoate</text>
        <dbReference type="Rhea" id="RHEA:16861"/>
        <dbReference type="ChEBI" id="CHEBI:16490"/>
        <dbReference type="ChEBI" id="CHEBI:59789"/>
        <dbReference type="ChEBI" id="CHEBI:149468"/>
        <dbReference type="ChEBI" id="CHEBI:149469"/>
        <dbReference type="EC" id="2.6.1.62"/>
    </reaction>
</comment>
<evidence type="ECO:0000256" key="5">
    <source>
        <dbReference type="ARBA" id="ARBA00022691"/>
    </source>
</evidence>
<dbReference type="Proteomes" id="UP000553459">
    <property type="component" value="Unassembled WGS sequence"/>
</dbReference>
<evidence type="ECO:0000256" key="8">
    <source>
        <dbReference type="ARBA" id="ARBA00048449"/>
    </source>
</evidence>
<dbReference type="HAMAP" id="MF_00834">
    <property type="entry name" value="BioA"/>
    <property type="match status" value="1"/>
</dbReference>
<dbReference type="InterPro" id="IPR015422">
    <property type="entry name" value="PyrdxlP-dep_Trfase_small"/>
</dbReference>
<evidence type="ECO:0000256" key="6">
    <source>
        <dbReference type="ARBA" id="ARBA00022756"/>
    </source>
</evidence>
<dbReference type="GO" id="GO:0004141">
    <property type="term" value="F:dethiobiotin synthase activity"/>
    <property type="evidence" value="ECO:0007669"/>
    <property type="project" value="TreeGrafter"/>
</dbReference>
<evidence type="ECO:0000313" key="10">
    <source>
        <dbReference type="EMBL" id="NAW51904.1"/>
    </source>
</evidence>
<dbReference type="PANTHER" id="PTHR42684:SF3">
    <property type="entry name" value="ADENOSYLMETHIONINE-8-AMINO-7-OXONONANOATE AMINOTRANSFERASE"/>
    <property type="match status" value="1"/>
</dbReference>
<proteinExistence type="inferred from homology"/>
<keyword evidence="4 9" id="KW-0808">Transferase</keyword>
<evidence type="ECO:0000256" key="2">
    <source>
        <dbReference type="ARBA" id="ARBA00005063"/>
    </source>
</evidence>
<sequence>MQQQLIERDKKVNWHPYTQMKTACPIPITKAEGAYIYDADGRRYIDAVSSWWVTLHGHAHPYIAQKVSEQLYLLEQVIFAGFTHPNAIELSERLLNLLPINQQKVFYTDNGSTAIEVALKICIQYHYNLGKPKNKILAFKNAYHGDTFGAMSVSGRGAWTSPFAGQLFEVIFIDAPTSENIEMTRQLLNEHSEEAVCMIYEPLIQGAGGMLMHKADDLSLLMRFCKSKNVLLIQDEVFVGFGRTGKLFAVDHLTEVPDIMCFSKGLTGGTLPLGITTCTQEIFEAFYADDKSKALFHGHSFTASPLACAAALASLDLLLEESTQQKIKNIVCLHQAFIKKIKNHPKLKEVRQMGTVLALECKTINGTSYFSDMHQTLYAYFLEKGILLRPLGNIIYLVPPYCVSEEDLNEIYKVILQALELL</sequence>
<dbReference type="Pfam" id="PF00202">
    <property type="entry name" value="Aminotran_3"/>
    <property type="match status" value="1"/>
</dbReference>
<evidence type="ECO:0000256" key="7">
    <source>
        <dbReference type="ARBA" id="ARBA00022898"/>
    </source>
</evidence>
<dbReference type="GO" id="GO:0051537">
    <property type="term" value="F:2 iron, 2 sulfur cluster binding"/>
    <property type="evidence" value="ECO:0007669"/>
    <property type="project" value="UniProtKB-KW"/>
</dbReference>
<dbReference type="EC" id="2.6.1.62" evidence="9"/>
<feature type="binding site" evidence="9">
    <location>
        <position position="264"/>
    </location>
    <ligand>
        <name>substrate</name>
    </ligand>
</feature>
<feature type="binding site" evidence="9">
    <location>
        <begin position="111"/>
        <end position="112"/>
    </location>
    <ligand>
        <name>pyridoxal 5'-phosphate</name>
        <dbReference type="ChEBI" id="CHEBI:597326"/>
    </ligand>
</feature>
<dbReference type="RefSeq" id="WP_166520159.1">
    <property type="nucleotide sequence ID" value="NZ_JAAABJ010000634.1"/>
</dbReference>
<feature type="binding site" evidence="9">
    <location>
        <position position="389"/>
    </location>
    <ligand>
        <name>substrate</name>
    </ligand>
</feature>
<dbReference type="EMBL" id="JAAABJ010000634">
    <property type="protein sequence ID" value="NAW51904.1"/>
    <property type="molecule type" value="Genomic_DNA"/>
</dbReference>
<feature type="binding site" evidence="9">
    <location>
        <position position="51"/>
    </location>
    <ligand>
        <name>substrate</name>
    </ligand>
</feature>
<evidence type="ECO:0000313" key="11">
    <source>
        <dbReference type="Proteomes" id="UP000553459"/>
    </source>
</evidence>
<evidence type="ECO:0000256" key="3">
    <source>
        <dbReference type="ARBA" id="ARBA00022576"/>
    </source>
</evidence>
<comment type="caution">
    <text evidence="10">The sequence shown here is derived from an EMBL/GenBank/DDBJ whole genome shotgun (WGS) entry which is preliminary data.</text>
</comment>
<comment type="function">
    <text evidence="9">Catalyzes the transfer of the alpha-amino group from S-adenosyl-L-methionine (SAM) to 7-keto-8-aminopelargonic acid (KAPA) to form 7,8-diaminopelargonic acid (DAPA). It is the only aminotransferase known to utilize SAM as an amino donor.</text>
</comment>
<dbReference type="GO" id="GO:0009102">
    <property type="term" value="P:biotin biosynthetic process"/>
    <property type="evidence" value="ECO:0007669"/>
    <property type="project" value="UniProtKB-UniRule"/>
</dbReference>
<dbReference type="Gene3D" id="3.40.640.10">
    <property type="entry name" value="Type I PLP-dependent aspartate aminotransferase-like (Major domain)"/>
    <property type="match status" value="1"/>
</dbReference>
<dbReference type="InterPro" id="IPR015421">
    <property type="entry name" value="PyrdxlP-dep_Trfase_major"/>
</dbReference>
<dbReference type="UniPathway" id="UPA00078">
    <property type="reaction ID" value="UER00160"/>
</dbReference>
<keyword evidence="9" id="KW-0963">Cytoplasm</keyword>
<feature type="site" description="Participates in the substrate recognition with KAPA and in a stacking interaction with the adenine ring of SAM" evidence="9">
    <location>
        <position position="17"/>
    </location>
</feature>
<dbReference type="InterPro" id="IPR015424">
    <property type="entry name" value="PyrdxlP-dep_Trfase"/>
</dbReference>
<dbReference type="InterPro" id="IPR005815">
    <property type="entry name" value="BioA"/>
</dbReference>
<feature type="binding site" evidence="9">
    <location>
        <position position="298"/>
    </location>
    <ligand>
        <name>substrate</name>
    </ligand>
</feature>
<comment type="pathway">
    <text evidence="2 9">Cofactor biosynthesis; biotin biosynthesis; 7,8-diaminononanoate from 8-amino-7-oxononanoate (SAM route): step 1/1.</text>
</comment>
<feature type="binding site" evidence="9">
    <location>
        <position position="143"/>
    </location>
    <ligand>
        <name>substrate</name>
    </ligand>
</feature>
<name>A0A845PVQ5_9FLAO</name>
<reference evidence="10 11" key="1">
    <citation type="submission" date="2019-11" db="EMBL/GenBank/DDBJ databases">
        <title>Characterization of Elizabethkingia argenteiflava sp. nov., isolated from inner surface of Soybean Pods.</title>
        <authorList>
            <person name="Mo S."/>
        </authorList>
    </citation>
    <scope>NUCLEOTIDE SEQUENCE [LARGE SCALE GENOMIC DNA]</scope>
    <source>
        <strain evidence="10 11">YB22</strain>
    </source>
</reference>
<organism evidence="10 11">
    <name type="scientific">Elizabethkingia argenteiflava</name>
    <dbReference type="NCBI Taxonomy" id="2681556"/>
    <lineage>
        <taxon>Bacteria</taxon>
        <taxon>Pseudomonadati</taxon>
        <taxon>Bacteroidota</taxon>
        <taxon>Flavobacteriia</taxon>
        <taxon>Flavobacteriales</taxon>
        <taxon>Weeksellaceae</taxon>
        <taxon>Elizabethkingia</taxon>
    </lineage>
</organism>
<comment type="similarity">
    <text evidence="9">Belongs to the class-III pyridoxal-phosphate-dependent aminotransferase family. BioA subfamily.</text>
</comment>
<evidence type="ECO:0000256" key="1">
    <source>
        <dbReference type="ARBA" id="ARBA00001933"/>
    </source>
</evidence>
<evidence type="ECO:0000256" key="4">
    <source>
        <dbReference type="ARBA" id="ARBA00022679"/>
    </source>
</evidence>
<evidence type="ECO:0000256" key="9">
    <source>
        <dbReference type="HAMAP-Rule" id="MF_00834"/>
    </source>
</evidence>
<accession>A0A845PVQ5</accession>
<dbReference type="CDD" id="cd00610">
    <property type="entry name" value="OAT_like"/>
    <property type="match status" value="1"/>
</dbReference>
<dbReference type="NCBIfam" id="NF004624">
    <property type="entry name" value="PRK05964.1"/>
    <property type="match status" value="1"/>
</dbReference>
<keyword evidence="5 9" id="KW-0949">S-adenosyl-L-methionine</keyword>
<keyword evidence="3 9" id="KW-0032">Aminotransferase</keyword>
<dbReference type="InterPro" id="IPR049704">
    <property type="entry name" value="Aminotrans_3_PPA_site"/>
</dbReference>
<comment type="subunit">
    <text evidence="9">Homodimer.</text>
</comment>
<feature type="binding site" evidence="9">
    <location>
        <begin position="299"/>
        <end position="300"/>
    </location>
    <ligand>
        <name>pyridoxal 5'-phosphate</name>
        <dbReference type="ChEBI" id="CHEBI:597326"/>
    </ligand>
</feature>
<dbReference type="GO" id="GO:0005737">
    <property type="term" value="C:cytoplasm"/>
    <property type="evidence" value="ECO:0007669"/>
    <property type="project" value="UniProtKB-SubCell"/>
</dbReference>
<comment type="cofactor">
    <cofactor evidence="1 9">
        <name>pyridoxal 5'-phosphate</name>
        <dbReference type="ChEBI" id="CHEBI:597326"/>
    </cofactor>
</comment>
<dbReference type="Gene3D" id="3.90.1150.10">
    <property type="entry name" value="Aspartate Aminotransferase, domain 1"/>
    <property type="match status" value="1"/>
</dbReference>
<keyword evidence="11" id="KW-1185">Reference proteome</keyword>
<dbReference type="PANTHER" id="PTHR42684">
    <property type="entry name" value="ADENOSYLMETHIONINE-8-AMINO-7-OXONONANOATE AMINOTRANSFERASE"/>
    <property type="match status" value="1"/>
</dbReference>
<dbReference type="AlphaFoldDB" id="A0A845PVQ5"/>
<feature type="binding site" evidence="9">
    <location>
        <position position="235"/>
    </location>
    <ligand>
        <name>pyridoxal 5'-phosphate</name>
        <dbReference type="ChEBI" id="CHEBI:597326"/>
    </ligand>
</feature>
<dbReference type="NCBIfam" id="TIGR00508">
    <property type="entry name" value="bioA"/>
    <property type="match status" value="1"/>
</dbReference>
<protein>
    <recommendedName>
        <fullName evidence="9">Adenosylmethionine-8-amino-7-oxononanoate aminotransferase</fullName>
        <ecNumber evidence="9">2.6.1.62</ecNumber>
    </recommendedName>
    <alternativeName>
        <fullName evidence="9">7,8-diamino-pelargonic acid aminotransferase</fullName>
        <shortName evidence="9">DAPA AT</shortName>
        <shortName evidence="9">DAPA aminotransferase</shortName>
    </alternativeName>
    <alternativeName>
        <fullName evidence="9">7,8-diaminononanoate synthase</fullName>
        <shortName evidence="9">DANS</shortName>
    </alternativeName>
    <alternativeName>
        <fullName evidence="9">Diaminopelargonic acid synthase</fullName>
    </alternativeName>
</protein>
<dbReference type="PROSITE" id="PS00600">
    <property type="entry name" value="AA_TRANSFER_CLASS_3"/>
    <property type="match status" value="1"/>
</dbReference>
<gene>
    <name evidence="9 10" type="primary">bioA</name>
    <name evidence="10" type="ORF">GNY06_11185</name>
</gene>
<comment type="subcellular location">
    <subcellularLocation>
        <location evidence="9">Cytoplasm</location>
    </subcellularLocation>
</comment>